<sequence length="236" mass="28233">MFQGNDYTKAMLNYHRSASLTFVGNLMEALNCALEAKELFAEQLNIKRLAYILFQMAIIYDHRKEFSKSEVLNLRCIKLFSDLNMNDAVNGSYNNLIWSYICSFQFEKIINIKEEVLKNTNNDIRILFYISYTYYKLKNLKEAKKYIKEAKKNVSLLEDVYFIDMINAFYILLFGSSYQRKEKYLLKAYKTAKRIETVEVCIFVLEILKDFYKEHNEYIKCIECFESMMEFYKNVK</sequence>
<reference evidence="1" key="1">
    <citation type="submission" date="2022-07" db="EMBL/GenBank/DDBJ databases">
        <title>Faecal culturing of patients with breast cancer.</title>
        <authorList>
            <person name="Teng N.M.Y."/>
            <person name="Kiu R."/>
            <person name="Evans R."/>
            <person name="Baker D.J."/>
            <person name="Zenner C."/>
            <person name="Robinson S.D."/>
            <person name="Hall L.J."/>
        </authorList>
    </citation>
    <scope>NUCLEOTIDE SEQUENCE</scope>
    <source>
        <strain evidence="1">LH1062</strain>
    </source>
</reference>
<protein>
    <recommendedName>
        <fullName evidence="3">Transcriptional regulator</fullName>
    </recommendedName>
</protein>
<evidence type="ECO:0000313" key="2">
    <source>
        <dbReference type="Proteomes" id="UP001060112"/>
    </source>
</evidence>
<keyword evidence="2" id="KW-1185">Reference proteome</keyword>
<dbReference type="RefSeq" id="WP_290142108.1">
    <property type="nucleotide sequence ID" value="NZ_CP101620.1"/>
</dbReference>
<dbReference type="EMBL" id="CP101620">
    <property type="protein sequence ID" value="UTY40668.1"/>
    <property type="molecule type" value="Genomic_DNA"/>
</dbReference>
<dbReference type="Gene3D" id="1.25.40.10">
    <property type="entry name" value="Tetratricopeptide repeat domain"/>
    <property type="match status" value="1"/>
</dbReference>
<dbReference type="Proteomes" id="UP001060112">
    <property type="component" value="Chromosome"/>
</dbReference>
<dbReference type="InterPro" id="IPR011990">
    <property type="entry name" value="TPR-like_helical_dom_sf"/>
</dbReference>
<accession>A0ABY5I7G9</accession>
<name>A0ABY5I7G9_9FIRM</name>
<organism evidence="1 2">
    <name type="scientific">Allocoprobacillus halotolerans</name>
    <dbReference type="NCBI Taxonomy" id="2944914"/>
    <lineage>
        <taxon>Bacteria</taxon>
        <taxon>Bacillati</taxon>
        <taxon>Bacillota</taxon>
        <taxon>Erysipelotrichia</taxon>
        <taxon>Erysipelotrichales</taxon>
        <taxon>Erysipelotrichaceae</taxon>
        <taxon>Allocoprobacillus</taxon>
    </lineage>
</organism>
<evidence type="ECO:0008006" key="3">
    <source>
        <dbReference type="Google" id="ProtNLM"/>
    </source>
</evidence>
<proteinExistence type="predicted"/>
<evidence type="ECO:0000313" key="1">
    <source>
        <dbReference type="EMBL" id="UTY40668.1"/>
    </source>
</evidence>
<dbReference type="SUPFAM" id="SSF48452">
    <property type="entry name" value="TPR-like"/>
    <property type="match status" value="1"/>
</dbReference>
<gene>
    <name evidence="1" type="ORF">NMU03_07865</name>
</gene>